<dbReference type="PANTHER" id="PTHR13663:SF2">
    <property type="entry name" value="SIMILAR TO RIKEN CDNA 6430548M08"/>
    <property type="match status" value="1"/>
</dbReference>
<protein>
    <recommendedName>
        <fullName evidence="2">SBF1/SBF2 domain-containing protein</fullName>
    </recommendedName>
</protein>
<evidence type="ECO:0000256" key="1">
    <source>
        <dbReference type="SAM" id="MobiDB-lite"/>
    </source>
</evidence>
<evidence type="ECO:0000313" key="4">
    <source>
        <dbReference type="Proteomes" id="UP000677054"/>
    </source>
</evidence>
<feature type="region of interest" description="Disordered" evidence="1">
    <location>
        <begin position="80"/>
        <end position="156"/>
    </location>
</feature>
<sequence>MNSGKMKAHCTALMFDYLSGSEAASEKSAPAAPRHQPPNKITSEKSQNVFKSVIPTCNDLISGISSKIEAAISDMRLESASDSAMRNGGNKNGGVTKEGHSSNPFTRKLRLPQLKTPLSFEDYSSLSRRRREKREANINSTGTSQSSVDSEESNTGVNSFMECDKMILKADGIKSSNVDTTKVPEAANSGTGSDGDEVTSSVTSVIADGNGNPGSESDTSLQSLSSTLSYGSSPEDSEAIEFMRKFVDDLFADSTSISLEIKAKFGHMVRGETGRTWFARFVNSKRAHCKKVDETTFYSLVQYFAIVLFECCEADDFSPAKTLMNMCFTFYHEVAVPGCEAYKEFLYTCLKDQLIWRSLRFWNAAFFDAILCERAQMACSNRGEERIAQENITFGQLGTFTCNMHAFALEKDLCLEFLRKQSIIGNLQPEQCKMLQENVERMYKETQVAESRRPCRRLPRIAERFRPRLRHGAANRIRDRLAPERDFPGTANSLHLDDIFGVNIMQTCLFELEKYRPC</sequence>
<feature type="domain" description="SBF1/SBF2" evidence="2">
    <location>
        <begin position="240"/>
        <end position="401"/>
    </location>
</feature>
<feature type="region of interest" description="Disordered" evidence="1">
    <location>
        <begin position="204"/>
        <end position="232"/>
    </location>
</feature>
<dbReference type="Pfam" id="PF12335">
    <property type="entry name" value="SBF2"/>
    <property type="match status" value="1"/>
</dbReference>
<dbReference type="EMBL" id="LR900569">
    <property type="protein sequence ID" value="CAD7246143.1"/>
    <property type="molecule type" value="Genomic_DNA"/>
</dbReference>
<gene>
    <name evidence="3" type="ORF">DSTB1V02_LOCUS6000</name>
</gene>
<keyword evidence="4" id="KW-1185">Reference proteome</keyword>
<evidence type="ECO:0000313" key="3">
    <source>
        <dbReference type="EMBL" id="CAD7246143.1"/>
    </source>
</evidence>
<dbReference type="OrthoDB" id="6268344at2759"/>
<feature type="compositionally biased region" description="Low complexity" evidence="1">
    <location>
        <begin position="215"/>
        <end position="232"/>
    </location>
</feature>
<feature type="compositionally biased region" description="Polar residues" evidence="1">
    <location>
        <begin position="137"/>
        <end position="156"/>
    </location>
</feature>
<proteinExistence type="predicted"/>
<dbReference type="InterPro" id="IPR022096">
    <property type="entry name" value="SBF1/SBF2"/>
</dbReference>
<dbReference type="InterPro" id="IPR039872">
    <property type="entry name" value="KIAA0513"/>
</dbReference>
<accession>A0A7R9A2U3</accession>
<dbReference type="EMBL" id="CAJPEV010001052">
    <property type="protein sequence ID" value="CAG0890399.1"/>
    <property type="molecule type" value="Genomic_DNA"/>
</dbReference>
<dbReference type="Proteomes" id="UP000677054">
    <property type="component" value="Unassembled WGS sequence"/>
</dbReference>
<evidence type="ECO:0000259" key="2">
    <source>
        <dbReference type="Pfam" id="PF12335"/>
    </source>
</evidence>
<organism evidence="3">
    <name type="scientific">Darwinula stevensoni</name>
    <dbReference type="NCBI Taxonomy" id="69355"/>
    <lineage>
        <taxon>Eukaryota</taxon>
        <taxon>Metazoa</taxon>
        <taxon>Ecdysozoa</taxon>
        <taxon>Arthropoda</taxon>
        <taxon>Crustacea</taxon>
        <taxon>Oligostraca</taxon>
        <taxon>Ostracoda</taxon>
        <taxon>Podocopa</taxon>
        <taxon>Podocopida</taxon>
        <taxon>Darwinulocopina</taxon>
        <taxon>Darwinuloidea</taxon>
        <taxon>Darwinulidae</taxon>
        <taxon>Darwinula</taxon>
    </lineage>
</organism>
<reference evidence="3" key="1">
    <citation type="submission" date="2020-11" db="EMBL/GenBank/DDBJ databases">
        <authorList>
            <person name="Tran Van P."/>
        </authorList>
    </citation>
    <scope>NUCLEOTIDE SEQUENCE</scope>
</reference>
<name>A0A7R9A2U3_9CRUS</name>
<feature type="region of interest" description="Disordered" evidence="1">
    <location>
        <begin position="26"/>
        <end position="47"/>
    </location>
</feature>
<dbReference type="AlphaFoldDB" id="A0A7R9A2U3"/>
<dbReference type="PANTHER" id="PTHR13663">
    <property type="entry name" value="SIMILAR TO RIKEN CDNA 6430548M08"/>
    <property type="match status" value="1"/>
</dbReference>